<evidence type="ECO:0000256" key="1">
    <source>
        <dbReference type="ARBA" id="ARBA00001798"/>
    </source>
</evidence>
<dbReference type="InterPro" id="IPR013083">
    <property type="entry name" value="Znf_RING/FYVE/PHD"/>
</dbReference>
<dbReference type="Gene3D" id="1.20.120.1750">
    <property type="match status" value="1"/>
</dbReference>
<evidence type="ECO:0000256" key="3">
    <source>
        <dbReference type="ARBA" id="ARBA00022679"/>
    </source>
</evidence>
<dbReference type="Pfam" id="PF01485">
    <property type="entry name" value="IBR"/>
    <property type="match status" value="1"/>
</dbReference>
<keyword evidence="8" id="KW-0862">Zinc</keyword>
<keyword evidence="5" id="KW-0677">Repeat</keyword>
<dbReference type="GO" id="GO:0016567">
    <property type="term" value="P:protein ubiquitination"/>
    <property type="evidence" value="ECO:0007669"/>
    <property type="project" value="InterPro"/>
</dbReference>
<keyword evidence="3" id="KW-0808">Transferase</keyword>
<feature type="compositionally biased region" description="Low complexity" evidence="10">
    <location>
        <begin position="507"/>
        <end position="546"/>
    </location>
</feature>
<accession>A0AAV7ZYE8</accession>
<evidence type="ECO:0000256" key="2">
    <source>
        <dbReference type="ARBA" id="ARBA00012251"/>
    </source>
</evidence>
<dbReference type="InterPro" id="IPR044066">
    <property type="entry name" value="TRIAD_supradom"/>
</dbReference>
<feature type="region of interest" description="Disordered" evidence="10">
    <location>
        <begin position="559"/>
        <end position="668"/>
    </location>
</feature>
<evidence type="ECO:0000256" key="8">
    <source>
        <dbReference type="ARBA" id="ARBA00022833"/>
    </source>
</evidence>
<dbReference type="Pfam" id="PF22191">
    <property type="entry name" value="IBR_1"/>
    <property type="match status" value="1"/>
</dbReference>
<sequence length="668" mass="78724">MSLLRHSSSEFRRMTDHFGNPFETNFHNPLILTSSSNSTKPTTKSLDSESLLEEHTKKIKNIAQVLNLPSQVVGILLRHFNWNSDRVLEGMLVDREKTLEKANINLDEMLEESKIYEPEGEMCQTCFKKLEKQDNIALKCKHPFCRNCWKNYIMFRIKEQNLNEIFCQYNKCKRRVTEEFVKQVVDKDSFKKYQNILAKSFVNTNPENVWCPKADCGKVCNESMITLGTNAKCTCGHYFCFDCKQEAHSPTTCEQYKEWKKKIEGDSETQNWLTANTRECPKCSKHIEKNGGCNHMTCKKETQGCGYEFCWVCLGPWSIHGTEYYKCNHYDPKKHDNQNVEKSKRALERYLHYSTRYENHNQSLKFEKKLIVKTQKALQTISETEDISWLDLTFLESAVNQLCECRHVLKWTYVFAFYLRDYSKAKEFFEFVQERLEHTTEQLSHVLEGDIRKIDPSEALNFTSIAHRQLYNLFDTVHTGLPEGMTKGHENDIIEEENEKEIEKENNNNTQEQQQENNSNNNNNNNNNDNTNSNNSNNSNNNNNNQESELELISNEIDLKNKTPGKTKTKKNKNNINNKTRNNKKKNNNNINTNKKKNKKKNEEEEQQKKEKQQEEQNKEEQEEKKYNCNTKNNQKKKQISITKKKKNKKNNNKNNKTRKKKKKTRTK</sequence>
<dbReference type="Proteomes" id="UP001146793">
    <property type="component" value="Unassembled WGS sequence"/>
</dbReference>
<feature type="compositionally biased region" description="Basic and acidic residues" evidence="10">
    <location>
        <begin position="601"/>
        <end position="627"/>
    </location>
</feature>
<evidence type="ECO:0000256" key="7">
    <source>
        <dbReference type="ARBA" id="ARBA00022786"/>
    </source>
</evidence>
<dbReference type="EC" id="2.3.2.31" evidence="2"/>
<evidence type="ECO:0000313" key="14">
    <source>
        <dbReference type="Proteomes" id="UP001146793"/>
    </source>
</evidence>
<evidence type="ECO:0000256" key="5">
    <source>
        <dbReference type="ARBA" id="ARBA00022737"/>
    </source>
</evidence>
<dbReference type="PROSITE" id="PS50089">
    <property type="entry name" value="ZF_RING_2"/>
    <property type="match status" value="1"/>
</dbReference>
<comment type="caution">
    <text evidence="13">The sequence shown here is derived from an EMBL/GenBank/DDBJ whole genome shotgun (WGS) entry which is preliminary data.</text>
</comment>
<organism evidence="13 14">
    <name type="scientific">Anaeramoeba flamelloides</name>
    <dbReference type="NCBI Taxonomy" id="1746091"/>
    <lineage>
        <taxon>Eukaryota</taxon>
        <taxon>Metamonada</taxon>
        <taxon>Anaeramoebidae</taxon>
        <taxon>Anaeramoeba</taxon>
    </lineage>
</organism>
<dbReference type="EMBL" id="JANTQA010000023">
    <property type="protein sequence ID" value="KAJ3445353.1"/>
    <property type="molecule type" value="Genomic_DNA"/>
</dbReference>
<gene>
    <name evidence="13" type="ORF">M0812_11226</name>
</gene>
<dbReference type="Pfam" id="PF21235">
    <property type="entry name" value="UBA_ARI1"/>
    <property type="match status" value="1"/>
</dbReference>
<feature type="domain" description="RING-type" evidence="11">
    <location>
        <begin position="123"/>
        <end position="171"/>
    </location>
</feature>
<evidence type="ECO:0000256" key="10">
    <source>
        <dbReference type="SAM" id="MobiDB-lite"/>
    </source>
</evidence>
<comment type="catalytic activity">
    <reaction evidence="1">
        <text>[E2 ubiquitin-conjugating enzyme]-S-ubiquitinyl-L-cysteine + [acceptor protein]-L-lysine = [E2 ubiquitin-conjugating enzyme]-L-cysteine + [acceptor protein]-N(6)-ubiquitinyl-L-lysine.</text>
        <dbReference type="EC" id="2.3.2.31"/>
    </reaction>
</comment>
<dbReference type="InterPro" id="IPR001841">
    <property type="entry name" value="Znf_RING"/>
</dbReference>
<evidence type="ECO:0000256" key="9">
    <source>
        <dbReference type="PROSITE-ProRule" id="PRU00175"/>
    </source>
</evidence>
<keyword evidence="4" id="KW-0479">Metal-binding</keyword>
<dbReference type="GO" id="GO:0061630">
    <property type="term" value="F:ubiquitin protein ligase activity"/>
    <property type="evidence" value="ECO:0007669"/>
    <property type="project" value="UniProtKB-EC"/>
</dbReference>
<feature type="compositionally biased region" description="Basic residues" evidence="10">
    <location>
        <begin position="563"/>
        <end position="573"/>
    </location>
</feature>
<evidence type="ECO:0000256" key="6">
    <source>
        <dbReference type="ARBA" id="ARBA00022771"/>
    </source>
</evidence>
<dbReference type="CDD" id="cd20356">
    <property type="entry name" value="Rcat_RBR_HHARI-like"/>
    <property type="match status" value="1"/>
</dbReference>
<dbReference type="InterPro" id="IPR031127">
    <property type="entry name" value="E3_UB_ligase_RBR"/>
</dbReference>
<dbReference type="InterPro" id="IPR048962">
    <property type="entry name" value="ARIH1-like_UBL"/>
</dbReference>
<protein>
    <recommendedName>
        <fullName evidence="2">RBR-type E3 ubiquitin transferase</fullName>
        <ecNumber evidence="2">2.3.2.31</ecNumber>
    </recommendedName>
</protein>
<evidence type="ECO:0000259" key="12">
    <source>
        <dbReference type="PROSITE" id="PS51873"/>
    </source>
</evidence>
<keyword evidence="6 9" id="KW-0863">Zinc-finger</keyword>
<dbReference type="InterPro" id="IPR002867">
    <property type="entry name" value="IBR_dom"/>
</dbReference>
<dbReference type="FunFam" id="1.20.120.1750:FF:000002">
    <property type="entry name" value="RBR-type E3 ubiquitin transferase"/>
    <property type="match status" value="1"/>
</dbReference>
<dbReference type="PANTHER" id="PTHR11685">
    <property type="entry name" value="RBR FAMILY RING FINGER AND IBR DOMAIN-CONTAINING"/>
    <property type="match status" value="1"/>
</dbReference>
<dbReference type="FunFam" id="3.30.40.10:FF:000019">
    <property type="entry name" value="RBR-type E3 ubiquitin transferase"/>
    <property type="match status" value="1"/>
</dbReference>
<feature type="compositionally biased region" description="Basic residues" evidence="10">
    <location>
        <begin position="634"/>
        <end position="668"/>
    </location>
</feature>
<proteinExistence type="predicted"/>
<feature type="domain" description="RING-type" evidence="12">
    <location>
        <begin position="119"/>
        <end position="331"/>
    </location>
</feature>
<reference evidence="13" key="1">
    <citation type="submission" date="2022-08" db="EMBL/GenBank/DDBJ databases">
        <title>Novel sulphate-reducing endosymbionts in the free-living metamonad Anaeramoeba.</title>
        <authorList>
            <person name="Jerlstrom-Hultqvist J."/>
            <person name="Cepicka I."/>
            <person name="Gallot-Lavallee L."/>
            <person name="Salas-Leiva D."/>
            <person name="Curtis B.A."/>
            <person name="Zahonova K."/>
            <person name="Pipaliya S."/>
            <person name="Dacks J."/>
            <person name="Roger A.J."/>
        </authorList>
    </citation>
    <scope>NUCLEOTIDE SEQUENCE</scope>
    <source>
        <strain evidence="13">Busselton2</strain>
    </source>
</reference>
<dbReference type="AlphaFoldDB" id="A0AAV7ZYE8"/>
<feature type="region of interest" description="Disordered" evidence="10">
    <location>
        <begin position="500"/>
        <end position="546"/>
    </location>
</feature>
<dbReference type="SMART" id="SM00647">
    <property type="entry name" value="IBR"/>
    <property type="match status" value="2"/>
</dbReference>
<dbReference type="GO" id="GO:0008270">
    <property type="term" value="F:zinc ion binding"/>
    <property type="evidence" value="ECO:0007669"/>
    <property type="project" value="UniProtKB-KW"/>
</dbReference>
<evidence type="ECO:0000256" key="4">
    <source>
        <dbReference type="ARBA" id="ARBA00022723"/>
    </source>
</evidence>
<dbReference type="Gene3D" id="3.30.40.10">
    <property type="entry name" value="Zinc/RING finger domain, C3HC4 (zinc finger)"/>
    <property type="match status" value="1"/>
</dbReference>
<name>A0AAV7ZYE8_9EUKA</name>
<evidence type="ECO:0000313" key="13">
    <source>
        <dbReference type="EMBL" id="KAJ3445353.1"/>
    </source>
</evidence>
<keyword evidence="7" id="KW-0833">Ubl conjugation pathway</keyword>
<dbReference type="SUPFAM" id="SSF57850">
    <property type="entry name" value="RING/U-box"/>
    <property type="match status" value="3"/>
</dbReference>
<evidence type="ECO:0000259" key="11">
    <source>
        <dbReference type="PROSITE" id="PS50089"/>
    </source>
</evidence>
<dbReference type="PROSITE" id="PS51873">
    <property type="entry name" value="TRIAD"/>
    <property type="match status" value="1"/>
</dbReference>